<dbReference type="AlphaFoldDB" id="A0A292Q227"/>
<dbReference type="EMBL" id="LN890979">
    <property type="protein sequence ID" value="CUS13025.1"/>
    <property type="molecule type" value="Genomic_DNA"/>
</dbReference>
<accession>A0A292Q227</accession>
<gene>
    <name evidence="1" type="ORF">GSTUAT00002940001</name>
</gene>
<protein>
    <submittedName>
        <fullName evidence="1">Uncharacterized protein</fullName>
    </submittedName>
</protein>
<proteinExistence type="predicted"/>
<keyword evidence="2" id="KW-1185">Reference proteome</keyword>
<sequence length="116" mass="12163">MSAAAKLRIDSATAIRADAAGEMRARVGFSPIAIASPVTDSSDSEVAVTATSATGTCQGPTIWSRVTNPVTVLSPIVMRKLLEPTLGSLQAIIELSVAQHPGCNVLVHLRRLSKQR</sequence>
<reference evidence="1" key="1">
    <citation type="submission" date="2015-10" db="EMBL/GenBank/DDBJ databases">
        <authorList>
            <person name="Regsiter A."/>
            <person name="william w."/>
        </authorList>
    </citation>
    <scope>NUCLEOTIDE SEQUENCE</scope>
    <source>
        <strain evidence="1">Montdore</strain>
    </source>
</reference>
<evidence type="ECO:0000313" key="1">
    <source>
        <dbReference type="EMBL" id="CUS13025.1"/>
    </source>
</evidence>
<name>A0A292Q227_9PEZI</name>
<evidence type="ECO:0000313" key="2">
    <source>
        <dbReference type="Proteomes" id="UP001412239"/>
    </source>
</evidence>
<organism evidence="1 2">
    <name type="scientific">Tuber aestivum</name>
    <name type="common">summer truffle</name>
    <dbReference type="NCBI Taxonomy" id="59557"/>
    <lineage>
        <taxon>Eukaryota</taxon>
        <taxon>Fungi</taxon>
        <taxon>Dikarya</taxon>
        <taxon>Ascomycota</taxon>
        <taxon>Pezizomycotina</taxon>
        <taxon>Pezizomycetes</taxon>
        <taxon>Pezizales</taxon>
        <taxon>Tuberaceae</taxon>
        <taxon>Tuber</taxon>
    </lineage>
</organism>
<dbReference type="Proteomes" id="UP001412239">
    <property type="component" value="Unassembled WGS sequence"/>
</dbReference>